<reference evidence="1 3" key="1">
    <citation type="submission" date="2018-03" db="EMBL/GenBank/DDBJ databases">
        <title>Cereibacter changlensis.</title>
        <authorList>
            <person name="Meyer T.E."/>
            <person name="Miller S."/>
            <person name="Lodha T."/>
            <person name="Gandham S."/>
            <person name="Chintalapati S."/>
            <person name="Chintalapati V.R."/>
        </authorList>
    </citation>
    <scope>NUCLEOTIDE SEQUENCE [LARGE SCALE GENOMIC DNA]</scope>
    <source>
        <strain evidence="1 3">JA139</strain>
    </source>
</reference>
<gene>
    <name evidence="2" type="ORF">C5F48_23835</name>
    <name evidence="1" type="ORF">C5F48_23855</name>
</gene>
<protein>
    <submittedName>
        <fullName evidence="1">GpE family phage tail protein</fullName>
    </submittedName>
</protein>
<sequence length="41" mass="4611">MADIAIVFHWPPAAMDPMCLEELARWWAKARARAAPEESDG</sequence>
<comment type="caution">
    <text evidence="1">The sequence shown here is derived from an EMBL/GenBank/DDBJ whole genome shotgun (WGS) entry which is preliminary data.</text>
</comment>
<keyword evidence="3" id="KW-1185">Reference proteome</keyword>
<evidence type="ECO:0000313" key="2">
    <source>
        <dbReference type="EMBL" id="PTE18065.1"/>
    </source>
</evidence>
<proteinExistence type="predicted"/>
<dbReference type="EMBL" id="PZKG01000341">
    <property type="protein sequence ID" value="PTE18061.1"/>
    <property type="molecule type" value="Genomic_DNA"/>
</dbReference>
<organism evidence="1 3">
    <name type="scientific">Cereibacter changlensis JA139</name>
    <dbReference type="NCBI Taxonomy" id="1188249"/>
    <lineage>
        <taxon>Bacteria</taxon>
        <taxon>Pseudomonadati</taxon>
        <taxon>Pseudomonadota</taxon>
        <taxon>Alphaproteobacteria</taxon>
        <taxon>Rhodobacterales</taxon>
        <taxon>Paracoccaceae</taxon>
        <taxon>Cereibacter</taxon>
    </lineage>
</organism>
<evidence type="ECO:0000313" key="1">
    <source>
        <dbReference type="EMBL" id="PTE18061.1"/>
    </source>
</evidence>
<name>A0A2T4JJH1_9RHOB</name>
<evidence type="ECO:0000313" key="3">
    <source>
        <dbReference type="Proteomes" id="UP000241010"/>
    </source>
</evidence>
<dbReference type="RefSeq" id="WP_107666136.1">
    <property type="nucleotide sequence ID" value="NZ_PZKG01000340.1"/>
</dbReference>
<dbReference type="InterPro" id="IPR009493">
    <property type="entry name" value="P2_GpE"/>
</dbReference>
<dbReference type="Proteomes" id="UP000241010">
    <property type="component" value="Unassembled WGS sequence"/>
</dbReference>
<dbReference type="EMBL" id="PZKG01000340">
    <property type="protein sequence ID" value="PTE18065.1"/>
    <property type="molecule type" value="Genomic_DNA"/>
</dbReference>
<dbReference type="Pfam" id="PF06528">
    <property type="entry name" value="Phage_P2_GpE"/>
    <property type="match status" value="1"/>
</dbReference>
<accession>A0A2T4JJH1</accession>
<dbReference type="AlphaFoldDB" id="A0A2T4JJH1"/>